<keyword evidence="2" id="KW-1185">Reference proteome</keyword>
<sequence length="436" mass="49199">MSDSPEVPAVPEKVEKTETSSTTGEPPKKDKLIDIYVRLNGDIEKDYCFCLPRDTPIAVLHNIFVALPLVLSPTFFYHHKPAGFHLSTSPGFVTTEGALLFNHKGKLTPVDETKLIGDVAREGQLFVPIFKHNLRRWFAVVFLLLFWLYTDLPDWVSPTPGISIFALTSKLYEHFVPPDPDAVPPEPTDGVVDFIFFLFHLIKTVVIFLIFFFGGYNPYSMNPFHEGPEVTADNLRAIGWTGARRISPDEWREENRTRRIEEAGGAVKAYEKGILMGLSSAGIYLQPAEGWDTPLDYVPSTTVRPVDATAAMGETESVLIEKSETIVETETETVITSETTEIVAEDKDEKKPAADELDKVDIETLLWCLGPDYEEKLTQYRRAEISRRMKLGDTVAVALKDWRRIGPLVAPPEVEKKYNLRKKLEARPDLFSKKLK</sequence>
<accession>A0ACC3TXZ0</accession>
<gene>
    <name evidence="1" type="ORF">V1517DRAFT_312909</name>
</gene>
<evidence type="ECO:0000313" key="1">
    <source>
        <dbReference type="EMBL" id="KAK9325893.1"/>
    </source>
</evidence>
<name>A0ACC3TXZ0_9ASCO</name>
<dbReference type="Proteomes" id="UP001489719">
    <property type="component" value="Unassembled WGS sequence"/>
</dbReference>
<comment type="caution">
    <text evidence="1">The sequence shown here is derived from an EMBL/GenBank/DDBJ whole genome shotgun (WGS) entry which is preliminary data.</text>
</comment>
<dbReference type="EMBL" id="MU970037">
    <property type="protein sequence ID" value="KAK9325893.1"/>
    <property type="molecule type" value="Genomic_DNA"/>
</dbReference>
<proteinExistence type="predicted"/>
<evidence type="ECO:0000313" key="2">
    <source>
        <dbReference type="Proteomes" id="UP001489719"/>
    </source>
</evidence>
<organism evidence="1 2">
    <name type="scientific">Lipomyces orientalis</name>
    <dbReference type="NCBI Taxonomy" id="1233043"/>
    <lineage>
        <taxon>Eukaryota</taxon>
        <taxon>Fungi</taxon>
        <taxon>Dikarya</taxon>
        <taxon>Ascomycota</taxon>
        <taxon>Saccharomycotina</taxon>
        <taxon>Lipomycetes</taxon>
        <taxon>Lipomycetales</taxon>
        <taxon>Lipomycetaceae</taxon>
        <taxon>Lipomyces</taxon>
    </lineage>
</organism>
<reference evidence="2" key="1">
    <citation type="journal article" date="2024" name="Front. Bioeng. Biotechnol.">
        <title>Genome-scale model development and genomic sequencing of the oleaginous clade Lipomyces.</title>
        <authorList>
            <person name="Czajka J.J."/>
            <person name="Han Y."/>
            <person name="Kim J."/>
            <person name="Mondo S.J."/>
            <person name="Hofstad B.A."/>
            <person name="Robles A."/>
            <person name="Haridas S."/>
            <person name="Riley R."/>
            <person name="LaButti K."/>
            <person name="Pangilinan J."/>
            <person name="Andreopoulos W."/>
            <person name="Lipzen A."/>
            <person name="Yan J."/>
            <person name="Wang M."/>
            <person name="Ng V."/>
            <person name="Grigoriev I.V."/>
            <person name="Spatafora J.W."/>
            <person name="Magnuson J.K."/>
            <person name="Baker S.E."/>
            <person name="Pomraning K.R."/>
        </authorList>
    </citation>
    <scope>NUCLEOTIDE SEQUENCE [LARGE SCALE GENOMIC DNA]</scope>
    <source>
        <strain evidence="2">CBS 10300</strain>
    </source>
</reference>
<protein>
    <submittedName>
        <fullName evidence="1">Glucose signaling factor 2-domain-containing protein</fullName>
    </submittedName>
</protein>